<sequence length="5371" mass="587098">MVLKVMYVIELLDADDGGIELVDPAWSPEEGPPRKKIKSPPAISPTGSSTSLYSGGSSIDWTTTGTTLDMQGTRVTRTQYGFRTLQESSAKMCLKVTGYPLPEITWYKDDVLLKEDERRTFYADDDGFFAMTIDPVQATDTGRYTCVATNEYGQASTSAFFKVLKVEKEAAPPAFTNSLRDQECKEGEVVNFECEVEGWPEPELVWLVDEQPLRPSHDFRLQYDGQKASLEIRDAQPDDTGIYAVRITNEFGTKETNAKLVVQPDPDKNHVAPEFQAVTEDVECDEGDTVKFKAVITGDPEPDIVWYVNGHPLTPSEKIKFISEDGICIVTIKDVSRHFDGTITCEGKNRLGTTTCDARLKVRVPPLPPQFDRPLEDRIVTEKSAVMFEVDVSGYPDPKVEFFLKGKKLEDGINGVSIQQRDNYYKVTIQNCSLNEHDGEILARAINEHGQAESRARLVVEPEEEDSRSAPTFLKDIEDQTVKMGEKATFTTCVKGSPNPTVSWYINGTKLEPDEFTKIEANGSDHKLVVDSTKYAGTPSHFRAENQIGRFETKARLIVLPLEKKKKSPEFTQPLKDVTELEGNTAVFEVTVDAEPKATLTWKVNGNTVTENDKFKFREFNGSSKLEIHKIDLKDIGTVTCTATNSEGEATCQAKLNVTRHEQKPILKKKPNNATVPIGQKVVFEAQADAVPAAEFTWYIDGKKVWNSTQGTSIETDTQSGTTKLVIDTNILPNPATIVIVAENKLGTDEGMAQLFTTQAAQEDYQKLEHEKLKEHAEFNVHSESAEPSTTISHEKLQEGGRQVISFEAEEEPYRRESVERFEEHAHSNVQGLQEVGGFNQLDNISQQLIMQKELFNQRVQRGHQAQFQTVVENANNVRWWMGDQLLGQTSPGVRFSEGPANEHILIVESAQSSTTIKFEAGSGDNQVQSLARLDVADRPTFTQGGLNPVVKVEEGQPVVLNVKFTEEAKVNWSYNDRPIGEALPGAQVTTQDGESILRIPEAKPDMNNAILGVSAENEFGKASEETRLVVDKKGEPPKITKGPPNKSVHEHEVVLFSAEVSQVQPIPTVEWRVNGELVTPSHPTFALSQVGNQYMLRVNDAAISHSGNVTVTAKNSAGEDSAQSTFEVKKKPKPVPSFKQGIPGELNAKEGEPLKVTVSAPNADQINWSLNGEPLKDGQNGVQITQNGPESSLHIPSVSKDHAGKLGVEAVNESGKENSDGNLKVTPKGSPPKIAEWPQGAKVTEKETVQFSSTIQGEPKPEVQWTVNNKPVATSDGKFVLSEDGNKYTLTIKDTALENAGEIQVQAKNPLGSDKAAAYLEVKPAPKPPIFKQKLNDANVDEGKPATFTVTLENPTPDTKVTWSLNGKPLQNGPDAQISDNGNGTYTLVVPKATPDLAGKIAVKAENPIGANESDANLNVKPALKPPIFKQGLGDQNVDEGKPAQFTAILENPTPDTKITWLLNGSPIQNEPNAQVSDNGNGTYTLNIPSASPDRSGKISIKAENPAGSNDSNANLNVKPALKAPIFKQGLNDANVDEGKPVTFTVTLENPTPDTKLTWFLNGKPVQAGPNAQIADNGNGTYTLTIPNATPDLSGKVSVKAENPAGSNESNANLNVKPALKPPQFKAKLSDKSVNEGQPIRYDVEIENPTPDTKLTWLLNGKPLENGDKCQIVDHGDGTHHLTLSHATPDMTGQLTVKAENPAGSSDSSAKLEVKAAGDKPKFSKVPQDAETEEENSVKFSAYVSGKPSPKVTWYLNGEEVKHSDAIRVKHDPESGKTSIRIFKPVIPQSGVVKVVAENEHGKIEAQANLKVVKKLEIPEFMTDMTDRQINEGESAKFTTKIKGYPEPEISWTLDGKPITATNIKISASGDVHTLEITDAEISQTGEVSCSATNSKGTKKQNAQLIVKEVGRAPLFIRNLEDKMVDERETVVMLAELDPKVKPKPSVSWFKDGQPLESDEHIKVEVKDNQCKLMILQAQLNDKCRITIKADNVFGTAETAASIAVQRKQMQTKPQFLSELQPLTIQEGDSLQTSILISGNPTPIAKWYINDQLVCQTEDTEIKNENGVYSLVIHGCTTDMTGKIKCTAVNRMGEVSTEGTLNVIAPIPVEFETSLCDATCREGDTLKLKAVLVGEPMPDVTWYVNGKKLVESQNIKIHAEKGTYTVTIKDITMDYSGKVLCEAVNEFGKASSEAMLKVLPRGEPPDFLEWLSNVRARAGSKVEHKVVFTGDPKPNLYWYINNKEVKDGVDGITIKTTDNTSILTINSFRPEAHVGEIICKAENDAGEVSCTANMILYTSDMVSESESDAFGEDRLEDFREDTREELTRTPTPVMAPSFITKIKDTTAKKGHQAIFECVVPDTKGVCCKWLKDGKEIELIARIRVQTRTIDGHIANELIIDDVQPEDAGKYTVVVENTAGKDQCEATLTVIDALEKKAPESKAPEFTLKLQDKSVSLKEKVVLECRVTGVPEPTIAWFKDGKPVAQSNEPIKVEGKPDGTQILILDQAQVSSQGEYKCVAKNEAGEAKTEATIKVQALPPQFTKPLSDKEINIGDAIILECSVTGTPQPTVEFYSVVDNVRLQSGTRVAVQHDASNTHWRLVIKETKENDLRKYKAVAKNEAGEVACECVVRAAGPKIEKPKITDGLKNKKIKQGETTEMGVKVAVNPEVQPEVEWFKDGKKIEPEADHVKILANHATGEYVLKVVDARAEDEGQYTVKVSNKAGSDQSEAKMAVEKEEFVAPEFVQPLENVDVAEHETAELKVQVTGKPEPQVTWLKDNTPINIDNQHLIKRDGAQGEHSLTIKDARLEDAGKYSCQAVNKAGQAETTANFGVQEEVEAPKFVEGLKPVEIKEAETAKFDVVVAGKPEPQVQWFKDGHPVQLDGTHLISSQSAGGKHSLTIKDARNEDAGVYTAKAVNKAGSDESKANLGVIEDVEAPEFIKPLEDLEVKPADSVKLEVKVVGKPEPEIAWTKDGVPINIDDKHVISKKEADGSHSLIINEATIEDAGTYSCEASNKAGRKQSVGQLKFGKEGEAQGQGEDVAPMFIEPLKPQNLEEGKPAELICKVNPESKPEIKWFKDGQQIQASPNLVMEKSEDGTIKLKILNASSKDVGEYRCEAVNKAGQDKTIGALKYAQISTVEGGEEEGGFLGFEKELQDQTVEKAKETVLECKLDEISAQTPDLSVEWAKDGAPIKKGTPVRDADGTLTLKLENTEVDDSGKYQCTIKTKDSEAFTSANLTVTDGGAVDGQGKGAPEFVELLKSCTVPEEQQAVLTCKVKGSPRPTIKWYKNGAEIKESDVLKLEYAEDGRITLTIPKAKIDDSAEYRCLAENDHGTAWTEGPIVVTSKDAAKIDGEAPDFVQPIKPVNVEVGKDAVFVGKVSGKPFPEIKWYQGKKEITAADAKFKIESESDGTQRLIVKNCKLEDAGEFRCAASNQYGDVWADTTLTVTTPKAKAPEFEKELEAVDAKQGEDAVFECKLADDDNSKVDWYKGNEKLVPSANVIIEALPNGVHRLILKNVSPDDQGSYRVEAVNPSGSASSKAPLNVQPASEFKLKKGLQDQSLKRGQKLHLSVEVEGKPTTVKWYKDEREISGSSEYIFEKVTDEVYTLTVENSDLSNTGSYKVFLTNGVQSVESSCKVTVSEATQAPTFKKPLTDTSVPKGSPIRLEVEVDGNPTSVKWFKDGEPVPDNLAQDLGNGKYALNIPEAKAEDFGRYSVQVANESGQASSACNVTEDKGKEKGDGDDGGKKPKIVEGLIPQTVKVGEPARFQVKVEGPVKQVKWYKNGKELGPEKAKEVAPGVYALEIPEAEVEDSGDFKVVVSNDFGEVDSNAALTVKLPPIKIVKGLEDLEVPKGTEAVLYVETDRPPKAIKWYKNGKEVSPNEKPQASTVKPNGFQLVIPDADDEDAGTFKAVVYNDDDEPTETFCALTVKLPPKTKEKPKIVDGLADKLVPVGKELEATIKTSGSPTQIKWYKNGSELSPSANLLIQKVDDNTFTLRIPKASLDSTGNYEVVVSNDLGSDESKGKFTVEEPITFLKPLKDQEVIEGERVEFTVETNTKPHTIKWYRNGKEITPDNRIELTEDGNVISCVLKWAQSSDQGQFKVVLTNSAGPAESEAKLTVNKKLTLPPKIIKDLENAIVAKGDAIIFEVVVDGDVADVKWLKDGKNVTNENGFKPEKVDDKTYRLTIPVSELDHAGEYEVQLSNDGGKATSTAAAEVDEIPKIVKGLVPGSVDEGDEHLFRVEVSAPVREVKWYKNGQELIDSPEGKLKKISPKKYELLIPKTLVADAGDYKVVLSNKAGSCDSEAPLAVKKLQTVKLIKPLQDVTLDEGQELVLSCQIEGVPKSVKWYKNGQEVTPSEKLLLSANDNGEYTLKVPAALPGDGAAYRVVFETDKGDVQTGCVAHVRPKKEEEKKSQPTFVSPLQDVTIPEGEILTLKCQVNGQPTPTVKWYRNGQELIPSDRIVQRLALDGTATLRIMDAKKEEAGDFKVIATNEVGTAESTCVVKVLSGDELPSAPKFIIPLKDTKTPIGGTAVFNVKVKGCPKPEVTFTLNGSPVPVDGNRIILEDLADGNWSLTINDITDADFGTLKCTATNENGKADCSAVFGLDDSQKGAKEEEGYPPKFNVPLWDRRVIDRQPTSIECHVDAKPRAEITWFKDGKELTSGNGVEIENTFDGACRVKFAEFKEENCGQYKCVAKNEYGVADTIAHLSIETEGTEEVGEEEETAPRFNPGLTDKKIVSGDNLELTCKVQGVPKPSIVWYKDGIPLAASDIISIDYDEDTGDCSLKIKGATDQHQGAYRCVASNKNGTTNTACLVTVQSTKEEKKKEGAEPFFTKGLVDQWLDRGETVTLHCEVTGDPAPEIKWYRNGTLLKPSDKISIENTPDGKCTCTVKDCNMTDEGVYRCEAENAHGKAKTQCNAHVDMELSKAEPLKVEEGQPPRFIIPLEDVTTLKSSNVALECKVTGVPMPSCKWTKDGVPLFDDHHFEWDNNPAAGTYRLLIKDFNSHYEGTYRCVATNESGSATTKSFVKLDDSVGDRKDVRPPHISAKLSDVRVNEGQPLNLECRIDSDVPPEVTWYKDGAKVVPSDRVRLELTPEGYARLIIPSATLDDDGMYRIVATNEAGTAHDKCTATVKKSSRPADTTPGLDDGYETGKAPKVVIPLETIRVNEKQGFTLRCKFSGAPKLAIKWFKDGERLYSYSHAQITENEDGSTELVVPESSKSDAGTYRCVAENDFGSARTTGQVTVTAKSRQPRSISEQLNKGKAPGFTIPLTIKKAKLGDTVTFECLPYGEPFPGIKWMKDGMELLPKDGIKIEAAEDGTQRLILENVDMLSEGYYRCVATNEHGTASTKAELVLIGEYLYSI</sequence>
<dbReference type="CDD" id="cd00096">
    <property type="entry name" value="Ig"/>
    <property type="match status" value="1"/>
</dbReference>
<evidence type="ECO:0000313" key="12">
    <source>
        <dbReference type="Proteomes" id="UP000659654"/>
    </source>
</evidence>
<feature type="domain" description="Ig-like" evidence="10">
    <location>
        <begin position="4521"/>
        <end position="4611"/>
    </location>
</feature>
<feature type="domain" description="Ig-like" evidence="10">
    <location>
        <begin position="3458"/>
        <end position="3547"/>
    </location>
</feature>
<feature type="compositionally biased region" description="Polar residues" evidence="9">
    <location>
        <begin position="1473"/>
        <end position="1491"/>
    </location>
</feature>
<proteinExistence type="inferred from homology"/>
<dbReference type="FunFam" id="2.60.40.10:FF:000032">
    <property type="entry name" value="palladin isoform X1"/>
    <property type="match status" value="1"/>
</dbReference>
<feature type="domain" description="Ig-like" evidence="10">
    <location>
        <begin position="5050"/>
        <end position="5139"/>
    </location>
</feature>
<keyword evidence="6" id="KW-1015">Disulfide bond</keyword>
<feature type="domain" description="Ig-like" evidence="10">
    <location>
        <begin position="4311"/>
        <end position="4379"/>
    </location>
</feature>
<dbReference type="GO" id="GO:0019899">
    <property type="term" value="F:enzyme binding"/>
    <property type="evidence" value="ECO:0007669"/>
    <property type="project" value="UniProtKB-ARBA"/>
</dbReference>
<feature type="compositionally biased region" description="Basic and acidic residues" evidence="9">
    <location>
        <begin position="1711"/>
        <end position="1723"/>
    </location>
</feature>
<feature type="compositionally biased region" description="Basic and acidic residues" evidence="9">
    <location>
        <begin position="3735"/>
        <end position="3753"/>
    </location>
</feature>
<feature type="domain" description="Ig-like" evidence="10">
    <location>
        <begin position="93"/>
        <end position="158"/>
    </location>
</feature>
<evidence type="ECO:0000256" key="4">
    <source>
        <dbReference type="ARBA" id="ARBA00022490"/>
    </source>
</evidence>
<dbReference type="InterPro" id="IPR036179">
    <property type="entry name" value="Ig-like_dom_sf"/>
</dbReference>
<organism evidence="11 12">
    <name type="scientific">Bursaphelenchus xylophilus</name>
    <name type="common">Pinewood nematode worm</name>
    <name type="synonym">Aphelenchoides xylophilus</name>
    <dbReference type="NCBI Taxonomy" id="6326"/>
    <lineage>
        <taxon>Eukaryota</taxon>
        <taxon>Metazoa</taxon>
        <taxon>Ecdysozoa</taxon>
        <taxon>Nematoda</taxon>
        <taxon>Chromadorea</taxon>
        <taxon>Rhabditida</taxon>
        <taxon>Tylenchina</taxon>
        <taxon>Tylenchomorpha</taxon>
        <taxon>Aphelenchoidea</taxon>
        <taxon>Aphelenchoididae</taxon>
        <taxon>Bursaphelenchus</taxon>
    </lineage>
</organism>
<evidence type="ECO:0000256" key="3">
    <source>
        <dbReference type="ARBA" id="ARBA00022443"/>
    </source>
</evidence>
<feature type="domain" description="Ig-like" evidence="10">
    <location>
        <begin position="1038"/>
        <end position="1128"/>
    </location>
</feature>
<keyword evidence="4" id="KW-0963">Cytoplasm</keyword>
<reference evidence="11" key="1">
    <citation type="submission" date="2020-09" db="EMBL/GenBank/DDBJ databases">
        <authorList>
            <person name="Kikuchi T."/>
        </authorList>
    </citation>
    <scope>NUCLEOTIDE SEQUENCE</scope>
    <source>
        <strain evidence="11">Ka4C1</strain>
    </source>
</reference>
<dbReference type="Proteomes" id="UP000582659">
    <property type="component" value="Unassembled WGS sequence"/>
</dbReference>
<dbReference type="Pfam" id="PF07679">
    <property type="entry name" value="I-set"/>
    <property type="match status" value="50"/>
</dbReference>
<feature type="domain" description="Ig-like" evidence="10">
    <location>
        <begin position="2206"/>
        <end position="2290"/>
    </location>
</feature>
<feature type="domain" description="Ig-like" evidence="10">
    <location>
        <begin position="3550"/>
        <end position="3642"/>
    </location>
</feature>
<feature type="domain" description="Ig-like" evidence="10">
    <location>
        <begin position="1233"/>
        <end position="1324"/>
    </location>
</feature>
<dbReference type="GO" id="GO:0045214">
    <property type="term" value="P:sarcomere organization"/>
    <property type="evidence" value="ECO:0007669"/>
    <property type="project" value="UniProtKB-ARBA"/>
</dbReference>
<evidence type="ECO:0000256" key="9">
    <source>
        <dbReference type="SAM" id="MobiDB-lite"/>
    </source>
</evidence>
<dbReference type="GO" id="GO:0031672">
    <property type="term" value="C:A band"/>
    <property type="evidence" value="ECO:0007669"/>
    <property type="project" value="UniProtKB-SubCell"/>
</dbReference>
<feature type="domain" description="Ig-like" evidence="10">
    <location>
        <begin position="1820"/>
        <end position="1907"/>
    </location>
</feature>
<feature type="domain" description="Ig-like" evidence="10">
    <location>
        <begin position="3752"/>
        <end position="3837"/>
    </location>
</feature>
<evidence type="ECO:0000256" key="6">
    <source>
        <dbReference type="ARBA" id="ARBA00023157"/>
    </source>
</evidence>
<feature type="domain" description="Ig-like" evidence="10">
    <location>
        <begin position="4627"/>
        <end position="4716"/>
    </location>
</feature>
<feature type="domain" description="Ig-like" evidence="10">
    <location>
        <begin position="2015"/>
        <end position="2103"/>
    </location>
</feature>
<feature type="domain" description="Ig-like" evidence="10">
    <location>
        <begin position="173"/>
        <end position="261"/>
    </location>
</feature>
<feature type="domain" description="Ig-like" evidence="10">
    <location>
        <begin position="5163"/>
        <end position="5254"/>
    </location>
</feature>
<feature type="domain" description="Ig-like" evidence="10">
    <location>
        <begin position="4132"/>
        <end position="4222"/>
    </location>
</feature>
<dbReference type="FunFam" id="2.60.40.10:FF:001436">
    <property type="entry name" value="Muscle M-line assembly protein unc-89"/>
    <property type="match status" value="1"/>
</dbReference>
<evidence type="ECO:0000256" key="8">
    <source>
        <dbReference type="ARBA" id="ARBA00023319"/>
    </source>
</evidence>
<dbReference type="FunFam" id="2.60.40.10:FF:000080">
    <property type="entry name" value="Myosin light chain kinase, smooth muscle"/>
    <property type="match status" value="1"/>
</dbReference>
<keyword evidence="12" id="KW-1185">Reference proteome</keyword>
<feature type="domain" description="Ig-like" evidence="10">
    <location>
        <begin position="2743"/>
        <end position="2833"/>
    </location>
</feature>
<feature type="region of interest" description="Disordered" evidence="9">
    <location>
        <begin position="23"/>
        <end position="55"/>
    </location>
</feature>
<feature type="domain" description="Ig-like" evidence="10">
    <location>
        <begin position="2641"/>
        <end position="2734"/>
    </location>
</feature>
<feature type="domain" description="Ig-like" evidence="10">
    <location>
        <begin position="2939"/>
        <end position="3026"/>
    </location>
</feature>
<keyword evidence="3" id="KW-0728">SH3 domain</keyword>
<evidence type="ECO:0000256" key="1">
    <source>
        <dbReference type="ARBA" id="ARBA00004161"/>
    </source>
</evidence>
<gene>
    <name evidence="11" type="ORF">BXYJ_LOCUS1903</name>
</gene>
<feature type="domain" description="Ig-like" evidence="10">
    <location>
        <begin position="1521"/>
        <end position="1616"/>
    </location>
</feature>
<dbReference type="PANTHER" id="PTHR47633">
    <property type="entry name" value="IMMUNOGLOBULIN"/>
    <property type="match status" value="1"/>
</dbReference>
<dbReference type="FunFam" id="2.60.40.10:FF:000345">
    <property type="entry name" value="Muscle M-line assembly protein unc-89"/>
    <property type="match status" value="5"/>
</dbReference>
<feature type="domain" description="Ig-like" evidence="10">
    <location>
        <begin position="4421"/>
        <end position="4513"/>
    </location>
</feature>
<dbReference type="SMART" id="SM00409">
    <property type="entry name" value="IG"/>
    <property type="match status" value="51"/>
</dbReference>
<dbReference type="FunFam" id="2.60.40.10:FF:000425">
    <property type="entry name" value="Myosin light chain kinase"/>
    <property type="match status" value="7"/>
</dbReference>
<dbReference type="InterPro" id="IPR003599">
    <property type="entry name" value="Ig_sub"/>
</dbReference>
<dbReference type="FunFam" id="2.60.40.10:FF:000344">
    <property type="entry name" value="Muscle M-line assembly protein unc-89"/>
    <property type="match status" value="4"/>
</dbReference>
<feature type="region of interest" description="Disordered" evidence="9">
    <location>
        <begin position="1214"/>
        <end position="1237"/>
    </location>
</feature>
<comment type="similarity">
    <text evidence="2">Belongs to the protein kinase superfamily. CAMK Ser/Thr protein kinase family.</text>
</comment>
<feature type="compositionally biased region" description="Low complexity" evidence="9">
    <location>
        <begin position="44"/>
        <end position="55"/>
    </location>
</feature>
<dbReference type="PROSITE" id="PS50835">
    <property type="entry name" value="IG_LIKE"/>
    <property type="match status" value="44"/>
</dbReference>
<evidence type="ECO:0000259" key="10">
    <source>
        <dbReference type="PROSITE" id="PS50835"/>
    </source>
</evidence>
<feature type="domain" description="Ig-like" evidence="10">
    <location>
        <begin position="3943"/>
        <end position="4031"/>
    </location>
</feature>
<feature type="domain" description="Ig-like" evidence="10">
    <location>
        <begin position="5273"/>
        <end position="5362"/>
    </location>
</feature>
<accession>A0A811K370</accession>
<feature type="domain" description="Ig-like" evidence="10">
    <location>
        <begin position="2109"/>
        <end position="2198"/>
    </location>
</feature>
<evidence type="ECO:0000313" key="11">
    <source>
        <dbReference type="EMBL" id="CAD5210376.1"/>
    </source>
</evidence>
<keyword evidence="7" id="KW-0514">Muscle protein</keyword>
<feature type="domain" description="Ig-like" evidence="10">
    <location>
        <begin position="3359"/>
        <end position="3451"/>
    </location>
</feature>
<dbReference type="OrthoDB" id="5969272at2759"/>
<evidence type="ECO:0000256" key="7">
    <source>
        <dbReference type="ARBA" id="ARBA00023179"/>
    </source>
</evidence>
<protein>
    <submittedName>
        <fullName evidence="11">(pine wood nematode) hypothetical protein</fullName>
    </submittedName>
</protein>
<feature type="domain" description="Ig-like" evidence="10">
    <location>
        <begin position="4838"/>
        <end position="4929"/>
    </location>
</feature>
<dbReference type="Proteomes" id="UP000659654">
    <property type="component" value="Unassembled WGS sequence"/>
</dbReference>
<keyword evidence="5" id="KW-0677">Repeat</keyword>
<feature type="domain" description="Ig-like" evidence="10">
    <location>
        <begin position="3256"/>
        <end position="3347"/>
    </location>
</feature>
<name>A0A811K370_BURXY</name>
<feature type="domain" description="Ig-like" evidence="10">
    <location>
        <begin position="273"/>
        <end position="361"/>
    </location>
</feature>
<feature type="domain" description="Ig-like" evidence="10">
    <location>
        <begin position="3162"/>
        <end position="3241"/>
    </location>
</feature>
<dbReference type="GO" id="GO:0045989">
    <property type="term" value="P:positive regulation of striated muscle contraction"/>
    <property type="evidence" value="ECO:0007669"/>
    <property type="project" value="UniProtKB-ARBA"/>
</dbReference>
<evidence type="ECO:0000256" key="5">
    <source>
        <dbReference type="ARBA" id="ARBA00022737"/>
    </source>
</evidence>
<evidence type="ECO:0000256" key="2">
    <source>
        <dbReference type="ARBA" id="ARBA00006692"/>
    </source>
</evidence>
<dbReference type="Gene3D" id="2.60.40.10">
    <property type="entry name" value="Immunoglobulins"/>
    <property type="match status" value="51"/>
</dbReference>
<dbReference type="InterPro" id="IPR013783">
    <property type="entry name" value="Ig-like_fold"/>
</dbReference>
<dbReference type="GO" id="GO:0040017">
    <property type="term" value="P:positive regulation of locomotion"/>
    <property type="evidence" value="ECO:0007669"/>
    <property type="project" value="UniProtKB-ARBA"/>
</dbReference>
<dbReference type="EMBL" id="CAJFDI010000001">
    <property type="protein sequence ID" value="CAD5210376.1"/>
    <property type="molecule type" value="Genomic_DNA"/>
</dbReference>
<feature type="domain" description="Ig-like" evidence="10">
    <location>
        <begin position="1722"/>
        <end position="1812"/>
    </location>
</feature>
<comment type="caution">
    <text evidence="11">The sequence shown here is derived from an EMBL/GenBank/DDBJ whole genome shotgun (WGS) entry which is preliminary data.</text>
</comment>
<feature type="domain" description="Ig-like" evidence="10">
    <location>
        <begin position="2444"/>
        <end position="2534"/>
    </location>
</feature>
<feature type="domain" description="Ig-like" evidence="10">
    <location>
        <begin position="2337"/>
        <end position="2429"/>
    </location>
</feature>
<feature type="domain" description="Ig-like" evidence="10">
    <location>
        <begin position="1427"/>
        <end position="1518"/>
    </location>
</feature>
<keyword evidence="8" id="KW-0393">Immunoglobulin domain</keyword>
<feature type="region of interest" description="Disordered" evidence="9">
    <location>
        <begin position="1701"/>
        <end position="1733"/>
    </location>
</feature>
<feature type="domain" description="Ig-like" evidence="10">
    <location>
        <begin position="4733"/>
        <end position="4823"/>
    </location>
</feature>
<dbReference type="SUPFAM" id="SSF48726">
    <property type="entry name" value="Immunoglobulin"/>
    <property type="match status" value="51"/>
</dbReference>
<comment type="subcellular location">
    <subcellularLocation>
        <location evidence="1">Cytoplasm</location>
        <location evidence="1">Myofibril</location>
        <location evidence="1">Sarcomere</location>
        <location evidence="1">A band</location>
    </subcellularLocation>
</comment>
<feature type="domain" description="Ig-like" evidence="10">
    <location>
        <begin position="4946"/>
        <end position="5036"/>
    </location>
</feature>
<dbReference type="FunFam" id="2.60.40.10:FF:001409">
    <property type="entry name" value="Muscle M-line assembly protein unc-89"/>
    <property type="match status" value="1"/>
</dbReference>
<dbReference type="InterPro" id="IPR007110">
    <property type="entry name" value="Ig-like_dom"/>
</dbReference>
<feature type="domain" description="Ig-like" evidence="10">
    <location>
        <begin position="4035"/>
        <end position="4123"/>
    </location>
</feature>
<dbReference type="GO" id="GO:0004672">
    <property type="term" value="F:protein kinase activity"/>
    <property type="evidence" value="ECO:0007669"/>
    <property type="project" value="TreeGrafter"/>
</dbReference>
<feature type="domain" description="Ig-like" evidence="10">
    <location>
        <begin position="471"/>
        <end position="535"/>
    </location>
</feature>
<dbReference type="SMART" id="SM00408">
    <property type="entry name" value="IGc2"/>
    <property type="match status" value="36"/>
</dbReference>
<feature type="region of interest" description="Disordered" evidence="9">
    <location>
        <begin position="3726"/>
        <end position="3753"/>
    </location>
</feature>
<feature type="domain" description="Ig-like" evidence="10">
    <location>
        <begin position="3650"/>
        <end position="3735"/>
    </location>
</feature>
<dbReference type="GO" id="GO:0060298">
    <property type="term" value="P:positive regulation of sarcomere organization"/>
    <property type="evidence" value="ECO:0007669"/>
    <property type="project" value="UniProtKB-ARBA"/>
</dbReference>
<dbReference type="FunFam" id="2.60.40.10:FF:000107">
    <property type="entry name" value="Myosin, light chain kinase a"/>
    <property type="match status" value="9"/>
</dbReference>
<feature type="domain" description="Ig-like" evidence="10">
    <location>
        <begin position="569"/>
        <end position="657"/>
    </location>
</feature>
<dbReference type="InterPro" id="IPR003598">
    <property type="entry name" value="Ig_sub2"/>
</dbReference>
<feature type="domain" description="Ig-like" evidence="10">
    <location>
        <begin position="3841"/>
        <end position="3932"/>
    </location>
</feature>
<dbReference type="InterPro" id="IPR013098">
    <property type="entry name" value="Ig_I-set"/>
</dbReference>
<feature type="domain" description="Ig-like" evidence="10">
    <location>
        <begin position="3045"/>
        <end position="3139"/>
    </location>
</feature>
<feature type="region of interest" description="Disordered" evidence="9">
    <location>
        <begin position="1473"/>
        <end position="1499"/>
    </location>
</feature>
<feature type="domain" description="Ig-like" evidence="10">
    <location>
        <begin position="1624"/>
        <end position="1714"/>
    </location>
</feature>
<feature type="domain" description="Ig-like" evidence="10">
    <location>
        <begin position="2841"/>
        <end position="2931"/>
    </location>
</feature>
<dbReference type="EMBL" id="CAJFCV020000001">
    <property type="protein sequence ID" value="CAG9086280.1"/>
    <property type="molecule type" value="Genomic_DNA"/>
</dbReference>
<feature type="domain" description="Ig-like" evidence="10">
    <location>
        <begin position="1329"/>
        <end position="1420"/>
    </location>
</feature>